<keyword evidence="4" id="KW-0697">Rotamase</keyword>
<sequence>MARRLDSLLDGLSLRDLTSNNGVILEFDDDFKACEDNEEFNFNSEVPLTNEEVLNLLNMEDFLDEEDTEDSKDCMMTICGISFASLKDKMFDLTEDGKIMKLIKKEGIGNTVPKDAQVTVKYIGYFEYRDDPFDSSFTRGGSDILRLGQGTLIPGLDYAISSMKKHEVAVFIIHPDLGYGQYGCPPRIPPNEEILFVVQLDDYVDNGCVAAIGTLPPEERKQFPNIVKRVKAKLSTGNDYFKRGRCKQAIREYTKALEWMEEAKLANDQEEQEANALLSRGYNNLAICYNKENMPRRACSACNRVVTPNAKTYFNHGRALARIGEFNEAMKKLQIARSMEPRDTKIEKEIKFVNQKRIKYADLEKKLWRNCLNIPVEEKKDLSAFEKVVQDICKAFAEDPHILRQPLPDSLTPEEDKCIRAHAASFGLSVTTHYRYGKELTYISKPNY</sequence>
<dbReference type="InterPro" id="IPR001179">
    <property type="entry name" value="PPIase_FKBP_dom"/>
</dbReference>
<dbReference type="PROSITE" id="PS50005">
    <property type="entry name" value="TPR"/>
    <property type="match status" value="1"/>
</dbReference>
<keyword evidence="4 8" id="KW-0413">Isomerase</keyword>
<evidence type="ECO:0000256" key="1">
    <source>
        <dbReference type="ARBA" id="ARBA00009648"/>
    </source>
</evidence>
<dbReference type="CTD" id="45360"/>
<dbReference type="Gene3D" id="3.10.50.40">
    <property type="match status" value="1"/>
</dbReference>
<comment type="similarity">
    <text evidence="1">Belongs to the FKBP6 family.</text>
</comment>
<dbReference type="KEGG" id="ccal:108623629"/>
<dbReference type="Pfam" id="PF00254">
    <property type="entry name" value="FKBP_C"/>
    <property type="match status" value="1"/>
</dbReference>
<evidence type="ECO:0000256" key="5">
    <source>
        <dbReference type="PROSITE-ProRule" id="PRU00339"/>
    </source>
</evidence>
<accession>A0AAJ7N4W1</accession>
<evidence type="ECO:0000259" key="6">
    <source>
        <dbReference type="PROSITE" id="PS50059"/>
    </source>
</evidence>
<dbReference type="RefSeq" id="XP_017877748.1">
    <property type="nucleotide sequence ID" value="XM_018022259.2"/>
</dbReference>
<dbReference type="GO" id="GO:0007283">
    <property type="term" value="P:spermatogenesis"/>
    <property type="evidence" value="ECO:0007669"/>
    <property type="project" value="TreeGrafter"/>
</dbReference>
<proteinExistence type="inferred from homology"/>
<evidence type="ECO:0000313" key="7">
    <source>
        <dbReference type="Proteomes" id="UP000694925"/>
    </source>
</evidence>
<dbReference type="GO" id="GO:0003755">
    <property type="term" value="F:peptidyl-prolyl cis-trans isomerase activity"/>
    <property type="evidence" value="ECO:0007669"/>
    <property type="project" value="UniProtKB-KW"/>
</dbReference>
<keyword evidence="7" id="KW-1185">Reference proteome</keyword>
<keyword evidence="3 5" id="KW-0802">TPR repeat</keyword>
<dbReference type="PROSITE" id="PS50059">
    <property type="entry name" value="FKBP_PPIASE"/>
    <property type="match status" value="1"/>
</dbReference>
<dbReference type="GO" id="GO:0005737">
    <property type="term" value="C:cytoplasm"/>
    <property type="evidence" value="ECO:0007669"/>
    <property type="project" value="TreeGrafter"/>
</dbReference>
<dbReference type="PANTHER" id="PTHR46674">
    <property type="entry name" value="INACTIVE PEPTIDYL-PROLYL CIS-TRANS ISOMERASE FKBP6"/>
    <property type="match status" value="1"/>
</dbReference>
<feature type="repeat" description="TPR" evidence="5">
    <location>
        <begin position="310"/>
        <end position="343"/>
    </location>
</feature>
<dbReference type="AlphaFoldDB" id="A0AAJ7N4W1"/>
<dbReference type="InterPro" id="IPR042282">
    <property type="entry name" value="FKBP6/shu"/>
</dbReference>
<protein>
    <recommendedName>
        <fullName evidence="4">peptidylprolyl isomerase</fullName>
        <ecNumber evidence="4">5.2.1.8</ecNumber>
    </recommendedName>
</protein>
<dbReference type="GO" id="GO:0051879">
    <property type="term" value="F:Hsp90 protein binding"/>
    <property type="evidence" value="ECO:0007669"/>
    <property type="project" value="TreeGrafter"/>
</dbReference>
<name>A0AAJ7N4W1_9HYME</name>
<keyword evidence="2" id="KW-0677">Repeat</keyword>
<comment type="catalytic activity">
    <reaction evidence="4">
        <text>[protein]-peptidylproline (omega=180) = [protein]-peptidylproline (omega=0)</text>
        <dbReference type="Rhea" id="RHEA:16237"/>
        <dbReference type="Rhea" id="RHEA-COMP:10747"/>
        <dbReference type="Rhea" id="RHEA-COMP:10748"/>
        <dbReference type="ChEBI" id="CHEBI:83833"/>
        <dbReference type="ChEBI" id="CHEBI:83834"/>
        <dbReference type="EC" id="5.2.1.8"/>
    </reaction>
</comment>
<organism evidence="7 8">
    <name type="scientific">Ceratina calcarata</name>
    <dbReference type="NCBI Taxonomy" id="156304"/>
    <lineage>
        <taxon>Eukaryota</taxon>
        <taxon>Metazoa</taxon>
        <taxon>Ecdysozoa</taxon>
        <taxon>Arthropoda</taxon>
        <taxon>Hexapoda</taxon>
        <taxon>Insecta</taxon>
        <taxon>Pterygota</taxon>
        <taxon>Neoptera</taxon>
        <taxon>Endopterygota</taxon>
        <taxon>Hymenoptera</taxon>
        <taxon>Apocrita</taxon>
        <taxon>Aculeata</taxon>
        <taxon>Apoidea</taxon>
        <taxon>Anthophila</taxon>
        <taxon>Apidae</taxon>
        <taxon>Ceratina</taxon>
        <taxon>Zadontomerus</taxon>
    </lineage>
</organism>
<dbReference type="SUPFAM" id="SSF54534">
    <property type="entry name" value="FKBP-like"/>
    <property type="match status" value="1"/>
</dbReference>
<dbReference type="EC" id="5.2.1.8" evidence="4"/>
<evidence type="ECO:0000256" key="2">
    <source>
        <dbReference type="ARBA" id="ARBA00022737"/>
    </source>
</evidence>
<dbReference type="GeneID" id="108623629"/>
<dbReference type="PANTHER" id="PTHR46674:SF1">
    <property type="entry name" value="INACTIVE PEPTIDYL-PROLYL CIS-TRANS ISOMERASE FKBP6"/>
    <property type="match status" value="1"/>
</dbReference>
<evidence type="ECO:0000313" key="8">
    <source>
        <dbReference type="RefSeq" id="XP_017877748.1"/>
    </source>
</evidence>
<dbReference type="InterPro" id="IPR046357">
    <property type="entry name" value="PPIase_dom_sf"/>
</dbReference>
<dbReference type="InterPro" id="IPR011990">
    <property type="entry name" value="TPR-like_helical_dom_sf"/>
</dbReference>
<feature type="domain" description="PPIase FKBP-type" evidence="6">
    <location>
        <begin position="115"/>
        <end position="204"/>
    </location>
</feature>
<evidence type="ECO:0000256" key="3">
    <source>
        <dbReference type="ARBA" id="ARBA00022803"/>
    </source>
</evidence>
<dbReference type="InterPro" id="IPR019734">
    <property type="entry name" value="TPR_rpt"/>
</dbReference>
<dbReference type="SUPFAM" id="SSF48452">
    <property type="entry name" value="TPR-like"/>
    <property type="match status" value="1"/>
</dbReference>
<dbReference type="Proteomes" id="UP000694925">
    <property type="component" value="Unplaced"/>
</dbReference>
<reference evidence="8" key="1">
    <citation type="submission" date="2025-08" db="UniProtKB">
        <authorList>
            <consortium name="RefSeq"/>
        </authorList>
    </citation>
    <scope>IDENTIFICATION</scope>
    <source>
        <tissue evidence="8">Whole body</tissue>
    </source>
</reference>
<gene>
    <name evidence="8" type="primary">LOC108623629</name>
</gene>
<dbReference type="GO" id="GO:0034587">
    <property type="term" value="P:piRNA processing"/>
    <property type="evidence" value="ECO:0007669"/>
    <property type="project" value="TreeGrafter"/>
</dbReference>
<evidence type="ECO:0000256" key="4">
    <source>
        <dbReference type="PROSITE-ProRule" id="PRU00277"/>
    </source>
</evidence>
<dbReference type="Gene3D" id="1.25.40.10">
    <property type="entry name" value="Tetratricopeptide repeat domain"/>
    <property type="match status" value="1"/>
</dbReference>